<dbReference type="Proteomes" id="UP000807504">
    <property type="component" value="Unassembled WGS sequence"/>
</dbReference>
<accession>A0A8T0E205</accession>
<reference evidence="1" key="2">
    <citation type="submission" date="2020-06" db="EMBL/GenBank/DDBJ databases">
        <authorList>
            <person name="Sheffer M."/>
        </authorList>
    </citation>
    <scope>NUCLEOTIDE SEQUENCE</scope>
</reference>
<evidence type="ECO:0000313" key="2">
    <source>
        <dbReference type="Proteomes" id="UP000807504"/>
    </source>
</evidence>
<dbReference type="AlphaFoldDB" id="A0A8T0E205"/>
<reference evidence="1" key="1">
    <citation type="journal article" date="2020" name="bioRxiv">
        <title>Chromosome-level reference genome of the European wasp spider Argiope bruennichi: a resource for studies on range expansion and evolutionary adaptation.</title>
        <authorList>
            <person name="Sheffer M.M."/>
            <person name="Hoppe A."/>
            <person name="Krehenwinkel H."/>
            <person name="Uhl G."/>
            <person name="Kuss A.W."/>
            <person name="Jensen L."/>
            <person name="Jensen C."/>
            <person name="Gillespie R.G."/>
            <person name="Hoff K.J."/>
            <person name="Prost S."/>
        </authorList>
    </citation>
    <scope>NUCLEOTIDE SEQUENCE</scope>
</reference>
<keyword evidence="2" id="KW-1185">Reference proteome</keyword>
<organism evidence="1 2">
    <name type="scientific">Argiope bruennichi</name>
    <name type="common">Wasp spider</name>
    <name type="synonym">Aranea bruennichi</name>
    <dbReference type="NCBI Taxonomy" id="94029"/>
    <lineage>
        <taxon>Eukaryota</taxon>
        <taxon>Metazoa</taxon>
        <taxon>Ecdysozoa</taxon>
        <taxon>Arthropoda</taxon>
        <taxon>Chelicerata</taxon>
        <taxon>Arachnida</taxon>
        <taxon>Araneae</taxon>
        <taxon>Araneomorphae</taxon>
        <taxon>Entelegynae</taxon>
        <taxon>Araneoidea</taxon>
        <taxon>Araneidae</taxon>
        <taxon>Argiope</taxon>
    </lineage>
</organism>
<sequence>MILPMFTNLWITLQPRKFCRNPFSALVCQRKLDELMMKISVWIKKVKESGKCDGAKPLKKPKRHHTPEHFEKMKDGFCNNTDEKKQLDFYEIFSLGYEYVFEVCRNPFSALCKELDELMESGKCDGAKPLTKPKNCNLFSSFDEEFVSKCFLHLVCKLNDTEEIYQILDGFSDPIKTKAWELIHQITGMECYHSPEQFEKVRVIACDYTDEKKKSCFYEFFSAGCEYVMESCINPFAALCRELDDTMMKISSFIKEVEEDGRCEEFKTTRNKPKQKSIFG</sequence>
<name>A0A8T0E205_ARGBR</name>
<proteinExistence type="predicted"/>
<evidence type="ECO:0000313" key="1">
    <source>
        <dbReference type="EMBL" id="KAF8763931.1"/>
    </source>
</evidence>
<dbReference type="EMBL" id="JABXBU010002231">
    <property type="protein sequence ID" value="KAF8763931.1"/>
    <property type="molecule type" value="Genomic_DNA"/>
</dbReference>
<comment type="caution">
    <text evidence="1">The sequence shown here is derived from an EMBL/GenBank/DDBJ whole genome shotgun (WGS) entry which is preliminary data.</text>
</comment>
<protein>
    <submittedName>
        <fullName evidence="1">Uncharacterized protein</fullName>
    </submittedName>
</protein>
<gene>
    <name evidence="1" type="ORF">HNY73_022059</name>
</gene>